<dbReference type="PROSITE" id="PS50112">
    <property type="entry name" value="PAS"/>
    <property type="match status" value="1"/>
</dbReference>
<feature type="domain" description="PAS" evidence="4">
    <location>
        <begin position="9"/>
        <end position="82"/>
    </location>
</feature>
<keyword evidence="7" id="KW-0675">Receptor</keyword>
<dbReference type="Pfam" id="PF01740">
    <property type="entry name" value="STAS"/>
    <property type="match status" value="1"/>
</dbReference>
<gene>
    <name evidence="7" type="primary">pfyP</name>
    <name evidence="7" type="ORF">BN1080_00161</name>
</gene>
<keyword evidence="2" id="KW-0288">FMN</keyword>
<dbReference type="PROSITE" id="PS50113">
    <property type="entry name" value="PAC"/>
    <property type="match status" value="1"/>
</dbReference>
<dbReference type="Gene3D" id="3.30.450.20">
    <property type="entry name" value="PAS domain"/>
    <property type="match status" value="1"/>
</dbReference>
<name>A0A098EHJ4_9BACL</name>
<dbReference type="RefSeq" id="WP_052649629.1">
    <property type="nucleotide sequence ID" value="NZ_CCXS01000001.1"/>
</dbReference>
<keyword evidence="3" id="KW-0157">Chromophore</keyword>
<feature type="domain" description="STAS" evidence="6">
    <location>
        <begin position="144"/>
        <end position="255"/>
    </location>
</feature>
<sequence>MKNLSPATQIAIFEAMLNGSRVATVVTDPQQQDNPIIYTNKTFEKLTGYSREDSIGHNCRFLQGPETDQAAIQQLRDAIAKKEQTTVTVKNFRKDGSAFWNRLNIEPVTVEDHLYFIGTQTDVSTEEYQRLLLAEKEDEINRLLLPILPIHENLGAVSLVGKMNEERFTVLTEKLSEYVQKNATRHIIIDISGVIWEESFLFVRLLMIQDVLRLMGGTLYITGITPKTAIEISSMQAPEHSLRTFSTVQQAIETVMGANGKLNN</sequence>
<dbReference type="InterPro" id="IPR000700">
    <property type="entry name" value="PAS-assoc_C"/>
</dbReference>
<evidence type="ECO:0000256" key="1">
    <source>
        <dbReference type="ARBA" id="ARBA00022630"/>
    </source>
</evidence>
<evidence type="ECO:0000259" key="5">
    <source>
        <dbReference type="PROSITE" id="PS50113"/>
    </source>
</evidence>
<dbReference type="Proteomes" id="UP000043699">
    <property type="component" value="Unassembled WGS sequence"/>
</dbReference>
<dbReference type="SMART" id="SM00091">
    <property type="entry name" value="PAS"/>
    <property type="match status" value="1"/>
</dbReference>
<dbReference type="EMBL" id="CCXS01000001">
    <property type="protein sequence ID" value="CEG21255.1"/>
    <property type="molecule type" value="Genomic_DNA"/>
</dbReference>
<dbReference type="CDD" id="cd07041">
    <property type="entry name" value="STAS_RsbR_RsbS_like"/>
    <property type="match status" value="1"/>
</dbReference>
<evidence type="ECO:0000313" key="7">
    <source>
        <dbReference type="EMBL" id="CEG21255.1"/>
    </source>
</evidence>
<feature type="domain" description="PAC" evidence="5">
    <location>
        <begin position="85"/>
        <end position="135"/>
    </location>
</feature>
<dbReference type="InterPro" id="IPR036513">
    <property type="entry name" value="STAS_dom_sf"/>
</dbReference>
<dbReference type="InterPro" id="IPR001610">
    <property type="entry name" value="PAC"/>
</dbReference>
<dbReference type="PANTHER" id="PTHR47429">
    <property type="entry name" value="PROTEIN TWIN LOV 1"/>
    <property type="match status" value="1"/>
</dbReference>
<dbReference type="SUPFAM" id="SSF52091">
    <property type="entry name" value="SpoIIaa-like"/>
    <property type="match status" value="1"/>
</dbReference>
<evidence type="ECO:0000256" key="3">
    <source>
        <dbReference type="ARBA" id="ARBA00022991"/>
    </source>
</evidence>
<dbReference type="CDD" id="cd00130">
    <property type="entry name" value="PAS"/>
    <property type="match status" value="1"/>
</dbReference>
<evidence type="ECO:0000259" key="4">
    <source>
        <dbReference type="PROSITE" id="PS50112"/>
    </source>
</evidence>
<dbReference type="SUPFAM" id="SSF55785">
    <property type="entry name" value="PYP-like sensor domain (PAS domain)"/>
    <property type="match status" value="1"/>
</dbReference>
<dbReference type="InterPro" id="IPR000014">
    <property type="entry name" value="PAS"/>
</dbReference>
<reference evidence="7 8" key="1">
    <citation type="submission" date="2014-09" db="EMBL/GenBank/DDBJ databases">
        <authorList>
            <person name="Urmite Genomes Urmite Genomes"/>
        </authorList>
    </citation>
    <scope>NUCLEOTIDE SEQUENCE [LARGE SCALE GENOMIC DNA]</scope>
    <source>
        <strain evidence="7 8">ES2</strain>
    </source>
</reference>
<organism evidence="7 8">
    <name type="scientific">Planococcus massiliensis</name>
    <dbReference type="NCBI Taxonomy" id="1499687"/>
    <lineage>
        <taxon>Bacteria</taxon>
        <taxon>Bacillati</taxon>
        <taxon>Bacillota</taxon>
        <taxon>Bacilli</taxon>
        <taxon>Bacillales</taxon>
        <taxon>Caryophanaceae</taxon>
        <taxon>Planococcus</taxon>
    </lineage>
</organism>
<dbReference type="AlphaFoldDB" id="A0A098EHJ4"/>
<dbReference type="InterPro" id="IPR002645">
    <property type="entry name" value="STAS_dom"/>
</dbReference>
<evidence type="ECO:0000259" key="6">
    <source>
        <dbReference type="PROSITE" id="PS50801"/>
    </source>
</evidence>
<accession>A0A098EHJ4</accession>
<dbReference type="SMART" id="SM00086">
    <property type="entry name" value="PAC"/>
    <property type="match status" value="1"/>
</dbReference>
<protein>
    <submittedName>
        <fullName evidence="7">Blue-light photoreceptor</fullName>
    </submittedName>
</protein>
<dbReference type="STRING" id="1499687.BN1080_00161"/>
<dbReference type="PROSITE" id="PS50801">
    <property type="entry name" value="STAS"/>
    <property type="match status" value="1"/>
</dbReference>
<evidence type="ECO:0000313" key="8">
    <source>
        <dbReference type="Proteomes" id="UP000043699"/>
    </source>
</evidence>
<dbReference type="PANTHER" id="PTHR47429:SF2">
    <property type="entry name" value="PROTEIN TWIN LOV 1"/>
    <property type="match status" value="1"/>
</dbReference>
<keyword evidence="8" id="KW-1185">Reference proteome</keyword>
<evidence type="ECO:0000256" key="2">
    <source>
        <dbReference type="ARBA" id="ARBA00022643"/>
    </source>
</evidence>
<dbReference type="OrthoDB" id="9812260at2"/>
<dbReference type="InterPro" id="IPR035965">
    <property type="entry name" value="PAS-like_dom_sf"/>
</dbReference>
<proteinExistence type="predicted"/>
<keyword evidence="1" id="KW-0285">Flavoprotein</keyword>
<dbReference type="NCBIfam" id="TIGR00229">
    <property type="entry name" value="sensory_box"/>
    <property type="match status" value="1"/>
</dbReference>
<dbReference type="Pfam" id="PF13426">
    <property type="entry name" value="PAS_9"/>
    <property type="match status" value="1"/>
</dbReference>
<dbReference type="Gene3D" id="3.30.750.24">
    <property type="entry name" value="STAS domain"/>
    <property type="match status" value="1"/>
</dbReference>